<dbReference type="InterPro" id="IPR013083">
    <property type="entry name" value="Znf_RING/FYVE/PHD"/>
</dbReference>
<dbReference type="InterPro" id="IPR001965">
    <property type="entry name" value="Znf_PHD"/>
</dbReference>
<evidence type="ECO:0000313" key="5">
    <source>
        <dbReference type="EMBL" id="RUP46407.1"/>
    </source>
</evidence>
<reference evidence="5 6" key="1">
    <citation type="journal article" date="2018" name="New Phytol.">
        <title>Phylogenomics of Endogonaceae and evolution of mycorrhizas within Mucoromycota.</title>
        <authorList>
            <person name="Chang Y."/>
            <person name="Desiro A."/>
            <person name="Na H."/>
            <person name="Sandor L."/>
            <person name="Lipzen A."/>
            <person name="Clum A."/>
            <person name="Barry K."/>
            <person name="Grigoriev I.V."/>
            <person name="Martin F.M."/>
            <person name="Stajich J.E."/>
            <person name="Smith M.E."/>
            <person name="Bonito G."/>
            <person name="Spatafora J.W."/>
        </authorList>
    </citation>
    <scope>NUCLEOTIDE SEQUENCE [LARGE SCALE GENOMIC DNA]</scope>
    <source>
        <strain evidence="5 6">GMNB39</strain>
    </source>
</reference>
<dbReference type="SUPFAM" id="SSF57903">
    <property type="entry name" value="FYVE/PHD zinc finger"/>
    <property type="match status" value="1"/>
</dbReference>
<evidence type="ECO:0000256" key="1">
    <source>
        <dbReference type="ARBA" id="ARBA00022723"/>
    </source>
</evidence>
<accession>A0A433D6B9</accession>
<name>A0A433D6B9_9FUNG</name>
<evidence type="ECO:0000259" key="4">
    <source>
        <dbReference type="SMART" id="SM00249"/>
    </source>
</evidence>
<dbReference type="InterPro" id="IPR011011">
    <property type="entry name" value="Znf_FYVE_PHD"/>
</dbReference>
<dbReference type="Proteomes" id="UP000268093">
    <property type="component" value="Unassembled WGS sequence"/>
</dbReference>
<gene>
    <name evidence="5" type="ORF">BC936DRAFT_146992</name>
</gene>
<dbReference type="EMBL" id="RBNI01005892">
    <property type="protein sequence ID" value="RUP46407.1"/>
    <property type="molecule type" value="Genomic_DNA"/>
</dbReference>
<organism evidence="5 6">
    <name type="scientific">Jimgerdemannia flammicorona</name>
    <dbReference type="NCBI Taxonomy" id="994334"/>
    <lineage>
        <taxon>Eukaryota</taxon>
        <taxon>Fungi</taxon>
        <taxon>Fungi incertae sedis</taxon>
        <taxon>Mucoromycota</taxon>
        <taxon>Mucoromycotina</taxon>
        <taxon>Endogonomycetes</taxon>
        <taxon>Endogonales</taxon>
        <taxon>Endogonaceae</taxon>
        <taxon>Jimgerdemannia</taxon>
    </lineage>
</organism>
<dbReference type="AlphaFoldDB" id="A0A433D6B9"/>
<protein>
    <recommendedName>
        <fullName evidence="4">Zinc finger PHD-type domain-containing protein</fullName>
    </recommendedName>
</protein>
<evidence type="ECO:0000256" key="2">
    <source>
        <dbReference type="ARBA" id="ARBA00022771"/>
    </source>
</evidence>
<evidence type="ECO:0000313" key="6">
    <source>
        <dbReference type="Proteomes" id="UP000268093"/>
    </source>
</evidence>
<evidence type="ECO:0000256" key="3">
    <source>
        <dbReference type="ARBA" id="ARBA00022833"/>
    </source>
</evidence>
<sequence>MATRNIHTIALQKCQICNQPGGANMQCAKGKCCRAFHPICARESGVTINETPFEDGSVLYEGFCYQHDPVGLGWAPLAIVELCWHPCGHVCLKHGSLINSLARGGETVGAKGERAEADCGSTTAGSAGLGKVEGGVVLRR</sequence>
<dbReference type="Pfam" id="PF13771">
    <property type="entry name" value="zf-HC5HC2H"/>
    <property type="match status" value="1"/>
</dbReference>
<keyword evidence="6" id="KW-1185">Reference proteome</keyword>
<keyword evidence="3" id="KW-0862">Zinc</keyword>
<keyword evidence="2" id="KW-0863">Zinc-finger</keyword>
<comment type="caution">
    <text evidence="5">The sequence shown here is derived from an EMBL/GenBank/DDBJ whole genome shotgun (WGS) entry which is preliminary data.</text>
</comment>
<feature type="domain" description="Zinc finger PHD-type" evidence="4">
    <location>
        <begin position="13"/>
        <end position="68"/>
    </location>
</feature>
<keyword evidence="1" id="KW-0479">Metal-binding</keyword>
<proteinExistence type="predicted"/>
<dbReference type="GO" id="GO:0008270">
    <property type="term" value="F:zinc ion binding"/>
    <property type="evidence" value="ECO:0007669"/>
    <property type="project" value="UniProtKB-KW"/>
</dbReference>
<dbReference type="SMART" id="SM00249">
    <property type="entry name" value="PHD"/>
    <property type="match status" value="1"/>
</dbReference>
<dbReference type="OrthoDB" id="20839at2759"/>
<dbReference type="Gene3D" id="3.30.40.10">
    <property type="entry name" value="Zinc/RING finger domain, C3HC4 (zinc finger)"/>
    <property type="match status" value="1"/>
</dbReference>